<dbReference type="AlphaFoldDB" id="A0A1J4K5P8"/>
<feature type="compositionally biased region" description="Low complexity" evidence="1">
    <location>
        <begin position="1102"/>
        <end position="1115"/>
    </location>
</feature>
<feature type="compositionally biased region" description="Basic residues" evidence="1">
    <location>
        <begin position="1046"/>
        <end position="1061"/>
    </location>
</feature>
<feature type="compositionally biased region" description="Acidic residues" evidence="1">
    <location>
        <begin position="1170"/>
        <end position="1187"/>
    </location>
</feature>
<reference evidence="4" key="1">
    <citation type="submission" date="2016-10" db="EMBL/GenBank/DDBJ databases">
        <authorList>
            <person name="Benchimol M."/>
            <person name="Almeida L.G."/>
            <person name="Vasconcelos A.T."/>
            <person name="Perreira-Neves A."/>
            <person name="Rosa I.A."/>
            <person name="Tasca T."/>
            <person name="Bogo M.R."/>
            <person name="de Souza W."/>
        </authorList>
    </citation>
    <scope>NUCLEOTIDE SEQUENCE [LARGE SCALE GENOMIC DNA]</scope>
    <source>
        <strain evidence="4">K</strain>
    </source>
</reference>
<feature type="compositionally biased region" description="Polar residues" evidence="1">
    <location>
        <begin position="1116"/>
        <end position="1155"/>
    </location>
</feature>
<evidence type="ECO:0000256" key="2">
    <source>
        <dbReference type="SAM" id="Phobius"/>
    </source>
</evidence>
<keyword evidence="2" id="KW-1133">Transmembrane helix</keyword>
<dbReference type="Proteomes" id="UP000179807">
    <property type="component" value="Unassembled WGS sequence"/>
</dbReference>
<feature type="region of interest" description="Disordered" evidence="1">
    <location>
        <begin position="1027"/>
        <end position="1068"/>
    </location>
</feature>
<keyword evidence="3" id="KW-0732">Signal</keyword>
<evidence type="ECO:0000256" key="3">
    <source>
        <dbReference type="SAM" id="SignalP"/>
    </source>
</evidence>
<dbReference type="EMBL" id="MLAK01000771">
    <property type="protein sequence ID" value="OHT05052.1"/>
    <property type="molecule type" value="Genomic_DNA"/>
</dbReference>
<keyword evidence="2" id="KW-0472">Membrane</keyword>
<evidence type="ECO:0000256" key="1">
    <source>
        <dbReference type="SAM" id="MobiDB-lite"/>
    </source>
</evidence>
<feature type="chain" id="PRO_5012113980" evidence="3">
    <location>
        <begin position="19"/>
        <end position="1187"/>
    </location>
</feature>
<proteinExistence type="predicted"/>
<feature type="compositionally biased region" description="Low complexity" evidence="1">
    <location>
        <begin position="1027"/>
        <end position="1036"/>
    </location>
</feature>
<accession>A0A1J4K5P8</accession>
<sequence length="1187" mass="132658">MCFFLFFHFTYSVQYCITNVPSSQCDCSTYKPINPNLFNTSYIAGEDSVDLYFCSLFNLPLTINSNNTFVKMSAHQSIRPTFNITLNLENSLPNASYDFRDITVFLNPENLQILNATDFLSLNANVTKRNNDKIILNVNNFTGYYEDYTKFASIFTRFLNITKFNPAQHTRDITLALPPINDQQHITFEYLSSANIFFDNHSITLTQTNSITFSSQNSATFDLYINGTDYLISSRSTMYAGNFIPLNIFSAFTNFTANQTHTMSLVYNGVFNPNIPPEQFMNIAQFPSLVNLEVHIQKRDIPLNFTFYQNTQLYADVDNCSILGAISVAVPGAKVSKLVANTISFEFGMLLRTPGTVGTLALDPELKLMIKKFTDLSYFSDQGNNNIVSYGGFTNNPGISHSTNLWNNTDLNFPLQLGLNGMDYFTIEGSFITGQGNKNIHISFGDNDLQDIYFQRAVAEMPYTLFCNKFSFDCNEWNIIISEVPGIEFTKKCERNHKSLQCITVEANVVKPASGTFYQHVYIGDSSVHNYYDSLFSIEANLLPQFIDNRADYFVFEVSSQTTIDLGLFNDIATVMIIGTGNPPVTLITSDNSTTKRINFLSIDGCSLTVSGVSIDANTVIVANCDTPNLNAITINANTVAIPFQVYSSMQPKKFNDLTLFDIGNMSLTFDESTLTINGLIIQNSNFDILSIYPLRAISQSVNFIIPDNVTTSIKGITLDFGNFDINNHHNVQSVNYEKNVVANFLFSQFWENITSISPQLTIGLAGTAAIFPQYPENVDISFRSFGGNLVYDGNETIIFKNEVTISHDTYLNFTKDYVMFNFTSIRAISNGSLSSNQNLTIDTISLNKDVEFSATNLAVTTLNMEAGSTYIANDLIINEVNMNFNLLSFPTLKYSKVSASGPIKLNYVNETSKSLDVTTLIGDRHNVVCGIGLDCQAQQANISILSDIENIANKYKLGCSSADINGYICLYAYLEDSPVFYTAINDSKKVKPWVIAISVIIPLLVLGAIAAIVVFILMKRRKDMNPNNNDMAADCDGVDAAPGTPRKRKIQPPIPPRKKDRPSPKRAQSFMINEENEESISHADQVKHAQTSLDINVNQNKPKQPAKPQTKTPPHSTKNSPRGSPPITQKNYPPENKQTLLPQKRPNNSSNNINGRKPQRPPPKVTIPQDDDEEYEYYYYDDDIDA</sequence>
<evidence type="ECO:0000313" key="4">
    <source>
        <dbReference type="EMBL" id="OHT05052.1"/>
    </source>
</evidence>
<dbReference type="GeneID" id="94827557"/>
<keyword evidence="5" id="KW-1185">Reference proteome</keyword>
<feature type="transmembrane region" description="Helical" evidence="2">
    <location>
        <begin position="994"/>
        <end position="1018"/>
    </location>
</feature>
<dbReference type="RefSeq" id="XP_068358188.1">
    <property type="nucleotide sequence ID" value="XM_068492853.1"/>
</dbReference>
<protein>
    <submittedName>
        <fullName evidence="4">Uncharacterized protein</fullName>
    </submittedName>
</protein>
<organism evidence="4 5">
    <name type="scientific">Tritrichomonas foetus</name>
    <dbReference type="NCBI Taxonomy" id="1144522"/>
    <lineage>
        <taxon>Eukaryota</taxon>
        <taxon>Metamonada</taxon>
        <taxon>Parabasalia</taxon>
        <taxon>Tritrichomonadida</taxon>
        <taxon>Tritrichomonadidae</taxon>
        <taxon>Tritrichomonas</taxon>
    </lineage>
</organism>
<comment type="caution">
    <text evidence="4">The sequence shown here is derived from an EMBL/GenBank/DDBJ whole genome shotgun (WGS) entry which is preliminary data.</text>
</comment>
<keyword evidence="2" id="KW-0812">Transmembrane</keyword>
<dbReference type="VEuPathDB" id="TrichDB:TRFO_06037"/>
<evidence type="ECO:0000313" key="5">
    <source>
        <dbReference type="Proteomes" id="UP000179807"/>
    </source>
</evidence>
<feature type="region of interest" description="Disordered" evidence="1">
    <location>
        <begin position="1098"/>
        <end position="1187"/>
    </location>
</feature>
<name>A0A1J4K5P8_9EUKA</name>
<gene>
    <name evidence="4" type="ORF">TRFO_06037</name>
</gene>
<feature type="signal peptide" evidence="3">
    <location>
        <begin position="1"/>
        <end position="18"/>
    </location>
</feature>